<gene>
    <name evidence="1" type="ORF">VSDG_05587</name>
</gene>
<dbReference type="EMBL" id="LJZO01000019">
    <property type="protein sequence ID" value="ROV96662.1"/>
    <property type="molecule type" value="Genomic_DNA"/>
</dbReference>
<sequence>MSSPVPAPLGRCRNYWADSLRSLEAESRARGLPLSVDGLACNRSDHAVFRALYDLRVPRPLYETTFRLVRPAASLQKRSMIQDAGERFNVKCAGPEKKDVLCAIVRAAADRARLANGARETSTMLTSGAADRTKGGSSTNVLGTTMEGNAVACRTLDNTSTPDNISMETAQSNDQLSNGWAAVCVEAVKADKEAARARDLDASDRKRMVDAVESISNSLRVLAEVAAKMMPDDSDDVDEDEGDF</sequence>
<organism evidence="1 2">
    <name type="scientific">Cytospora chrysosperma</name>
    <name type="common">Cytospora canker fungus</name>
    <name type="synonym">Sphaeria chrysosperma</name>
    <dbReference type="NCBI Taxonomy" id="252740"/>
    <lineage>
        <taxon>Eukaryota</taxon>
        <taxon>Fungi</taxon>
        <taxon>Dikarya</taxon>
        <taxon>Ascomycota</taxon>
        <taxon>Pezizomycotina</taxon>
        <taxon>Sordariomycetes</taxon>
        <taxon>Sordariomycetidae</taxon>
        <taxon>Diaporthales</taxon>
        <taxon>Cytosporaceae</taxon>
        <taxon>Cytospora</taxon>
    </lineage>
</organism>
<evidence type="ECO:0000313" key="1">
    <source>
        <dbReference type="EMBL" id="ROV96662.1"/>
    </source>
</evidence>
<accession>A0A423W014</accession>
<name>A0A423W014_CYTCH</name>
<dbReference type="AlphaFoldDB" id="A0A423W014"/>
<evidence type="ECO:0000313" key="2">
    <source>
        <dbReference type="Proteomes" id="UP000284375"/>
    </source>
</evidence>
<protein>
    <submittedName>
        <fullName evidence="1">Uncharacterized protein</fullName>
    </submittedName>
</protein>
<proteinExistence type="predicted"/>
<reference evidence="1 2" key="1">
    <citation type="submission" date="2015-09" db="EMBL/GenBank/DDBJ databases">
        <title>Host preference determinants of Valsa canker pathogens revealed by comparative genomics.</title>
        <authorList>
            <person name="Yin Z."/>
            <person name="Huang L."/>
        </authorList>
    </citation>
    <scope>NUCLEOTIDE SEQUENCE [LARGE SCALE GENOMIC DNA]</scope>
    <source>
        <strain evidence="1 2">YSFL</strain>
    </source>
</reference>
<dbReference type="Proteomes" id="UP000284375">
    <property type="component" value="Unassembled WGS sequence"/>
</dbReference>
<keyword evidence="2" id="KW-1185">Reference proteome</keyword>
<comment type="caution">
    <text evidence="1">The sequence shown here is derived from an EMBL/GenBank/DDBJ whole genome shotgun (WGS) entry which is preliminary data.</text>
</comment>